<evidence type="ECO:0000256" key="1">
    <source>
        <dbReference type="ARBA" id="ARBA00008857"/>
    </source>
</evidence>
<dbReference type="PROSITE" id="PS51898">
    <property type="entry name" value="TYR_RECOMBINASE"/>
    <property type="match status" value="1"/>
</dbReference>
<comment type="caution">
    <text evidence="8">The sequence shown here is derived from an EMBL/GenBank/DDBJ whole genome shotgun (WGS) entry which is preliminary data.</text>
</comment>
<evidence type="ECO:0000313" key="8">
    <source>
        <dbReference type="EMBL" id="PTL37654.1"/>
    </source>
</evidence>
<gene>
    <name evidence="8" type="ORF">C6Y45_15440</name>
</gene>
<dbReference type="RefSeq" id="WP_107586117.1">
    <property type="nucleotide sequence ID" value="NZ_PZJJ01000039.1"/>
</dbReference>
<feature type="domain" description="Tyr recombinase" evidence="6">
    <location>
        <begin position="178"/>
        <end position="382"/>
    </location>
</feature>
<dbReference type="InterPro" id="IPR044068">
    <property type="entry name" value="CB"/>
</dbReference>
<reference evidence="8 9" key="1">
    <citation type="submission" date="2018-03" db="EMBL/GenBank/DDBJ databases">
        <title>Alkalicoccus saliphilus sp. nov., isolated from a mineral pool.</title>
        <authorList>
            <person name="Zhao B."/>
        </authorList>
    </citation>
    <scope>NUCLEOTIDE SEQUENCE [LARGE SCALE GENOMIC DNA]</scope>
    <source>
        <strain evidence="8 9">6AG</strain>
    </source>
</reference>
<dbReference type="InterPro" id="IPR004107">
    <property type="entry name" value="Integrase_SAM-like_N"/>
</dbReference>
<keyword evidence="4" id="KW-0233">DNA recombination</keyword>
<dbReference type="PANTHER" id="PTHR30349">
    <property type="entry name" value="PHAGE INTEGRASE-RELATED"/>
    <property type="match status" value="1"/>
</dbReference>
<dbReference type="PANTHER" id="PTHR30349:SF64">
    <property type="entry name" value="PROPHAGE INTEGRASE INTD-RELATED"/>
    <property type="match status" value="1"/>
</dbReference>
<dbReference type="InterPro" id="IPR050090">
    <property type="entry name" value="Tyrosine_recombinase_XerCD"/>
</dbReference>
<dbReference type="PROSITE" id="PS51900">
    <property type="entry name" value="CB"/>
    <property type="match status" value="1"/>
</dbReference>
<dbReference type="Proteomes" id="UP000240509">
    <property type="component" value="Unassembled WGS sequence"/>
</dbReference>
<evidence type="ECO:0000256" key="4">
    <source>
        <dbReference type="ARBA" id="ARBA00023172"/>
    </source>
</evidence>
<sequence length="397" mass="46225">MARIYKKKTKTGFSWGYVVYAGTDPITNKEKRHYKQGFKTQKDAKLAAALAERQLNQDDFIQPSRISFQELSTDWEKHYLAQKAKESSLRARKIALKHMIAHFENVPIQKINKKAYQDAIDKLAASFSENYISSIHSSAHMVFEYAVELKLLKENPAKKAKLPKRKVTLEELENRNSIEEKYMEKAELEEFLTATKEHGLDGDLLTFTLLSYSGLRIGELLALKWSEMDFQQQTLNIIRTYYNPTNNKKGFKLQTPKTKSSIRLITIDTLLIDLLKRHKEEQNKMKKQNAPFYQDQGFIFATNEGYPKTIKHMAIRMQRLLKKTTIQKHLTLHSFRHTHTSLLAQAEVSLPEIMERLGHDDENTTKKIYLHVTKEMKKEASTKFSNLMKDLSENLHD</sequence>
<dbReference type="Pfam" id="PF00589">
    <property type="entry name" value="Phage_integrase"/>
    <property type="match status" value="1"/>
</dbReference>
<dbReference type="InterPro" id="IPR010998">
    <property type="entry name" value="Integrase_recombinase_N"/>
</dbReference>
<dbReference type="SUPFAM" id="SSF56349">
    <property type="entry name" value="DNA breaking-rejoining enzymes"/>
    <property type="match status" value="1"/>
</dbReference>
<dbReference type="CDD" id="cd01189">
    <property type="entry name" value="INT_ICEBs1_C_like"/>
    <property type="match status" value="1"/>
</dbReference>
<dbReference type="InterPro" id="IPR028259">
    <property type="entry name" value="AP2-like_int_N"/>
</dbReference>
<dbReference type="Gene3D" id="1.10.150.130">
    <property type="match status" value="1"/>
</dbReference>
<dbReference type="GO" id="GO:0015074">
    <property type="term" value="P:DNA integration"/>
    <property type="evidence" value="ECO:0007669"/>
    <property type="project" value="UniProtKB-KW"/>
</dbReference>
<dbReference type="OrthoDB" id="9803188at2"/>
<dbReference type="Pfam" id="PF14657">
    <property type="entry name" value="Arm-DNA-bind_4"/>
    <property type="match status" value="1"/>
</dbReference>
<evidence type="ECO:0000313" key="9">
    <source>
        <dbReference type="Proteomes" id="UP000240509"/>
    </source>
</evidence>
<organism evidence="8 9">
    <name type="scientific">Alkalicoccus saliphilus</name>
    <dbReference type="NCBI Taxonomy" id="200989"/>
    <lineage>
        <taxon>Bacteria</taxon>
        <taxon>Bacillati</taxon>
        <taxon>Bacillota</taxon>
        <taxon>Bacilli</taxon>
        <taxon>Bacillales</taxon>
        <taxon>Bacillaceae</taxon>
        <taxon>Alkalicoccus</taxon>
    </lineage>
</organism>
<accession>A0A2T4U2N4</accession>
<protein>
    <submittedName>
        <fullName evidence="8">Site-specific integrase</fullName>
    </submittedName>
</protein>
<name>A0A2T4U2N4_9BACI</name>
<evidence type="ECO:0000256" key="5">
    <source>
        <dbReference type="PROSITE-ProRule" id="PRU01248"/>
    </source>
</evidence>
<dbReference type="Gene3D" id="1.10.443.10">
    <property type="entry name" value="Intergrase catalytic core"/>
    <property type="match status" value="1"/>
</dbReference>
<feature type="domain" description="Core-binding (CB)" evidence="7">
    <location>
        <begin position="66"/>
        <end position="147"/>
    </location>
</feature>
<dbReference type="AlphaFoldDB" id="A0A2T4U2N4"/>
<keyword evidence="9" id="KW-1185">Reference proteome</keyword>
<dbReference type="InterPro" id="IPR013762">
    <property type="entry name" value="Integrase-like_cat_sf"/>
</dbReference>
<proteinExistence type="inferred from homology"/>
<dbReference type="GO" id="GO:0003677">
    <property type="term" value="F:DNA binding"/>
    <property type="evidence" value="ECO:0007669"/>
    <property type="project" value="UniProtKB-UniRule"/>
</dbReference>
<keyword evidence="3 5" id="KW-0238">DNA-binding</keyword>
<comment type="similarity">
    <text evidence="1">Belongs to the 'phage' integrase family.</text>
</comment>
<dbReference type="InterPro" id="IPR011010">
    <property type="entry name" value="DNA_brk_join_enz"/>
</dbReference>
<dbReference type="GO" id="GO:0006310">
    <property type="term" value="P:DNA recombination"/>
    <property type="evidence" value="ECO:0007669"/>
    <property type="project" value="UniProtKB-KW"/>
</dbReference>
<evidence type="ECO:0000256" key="2">
    <source>
        <dbReference type="ARBA" id="ARBA00022908"/>
    </source>
</evidence>
<evidence type="ECO:0000256" key="3">
    <source>
        <dbReference type="ARBA" id="ARBA00023125"/>
    </source>
</evidence>
<keyword evidence="2" id="KW-0229">DNA integration</keyword>
<dbReference type="Pfam" id="PF14659">
    <property type="entry name" value="Phage_int_SAM_3"/>
    <property type="match status" value="1"/>
</dbReference>
<evidence type="ECO:0000259" key="7">
    <source>
        <dbReference type="PROSITE" id="PS51900"/>
    </source>
</evidence>
<dbReference type="EMBL" id="PZJJ01000039">
    <property type="protein sequence ID" value="PTL37654.1"/>
    <property type="molecule type" value="Genomic_DNA"/>
</dbReference>
<evidence type="ECO:0000259" key="6">
    <source>
        <dbReference type="PROSITE" id="PS51898"/>
    </source>
</evidence>
<dbReference type="InterPro" id="IPR002104">
    <property type="entry name" value="Integrase_catalytic"/>
</dbReference>